<gene>
    <name evidence="1" type="ORF">Poly30_38200</name>
</gene>
<protein>
    <recommendedName>
        <fullName evidence="3">Tetratricopeptide repeat protein</fullName>
    </recommendedName>
</protein>
<evidence type="ECO:0008006" key="3">
    <source>
        <dbReference type="Google" id="ProtNLM"/>
    </source>
</evidence>
<keyword evidence="2" id="KW-1185">Reference proteome</keyword>
<organism evidence="1 2">
    <name type="scientific">Saltatorellus ferox</name>
    <dbReference type="NCBI Taxonomy" id="2528018"/>
    <lineage>
        <taxon>Bacteria</taxon>
        <taxon>Pseudomonadati</taxon>
        <taxon>Planctomycetota</taxon>
        <taxon>Planctomycetia</taxon>
        <taxon>Planctomycetia incertae sedis</taxon>
        <taxon>Saltatorellus</taxon>
    </lineage>
</organism>
<dbReference type="AlphaFoldDB" id="A0A518EW15"/>
<evidence type="ECO:0000313" key="1">
    <source>
        <dbReference type="EMBL" id="QDV08283.1"/>
    </source>
</evidence>
<dbReference type="Gene3D" id="1.25.40.10">
    <property type="entry name" value="Tetratricopeptide repeat domain"/>
    <property type="match status" value="1"/>
</dbReference>
<dbReference type="RefSeq" id="WP_145200655.1">
    <property type="nucleotide sequence ID" value="NZ_CP036434.1"/>
</dbReference>
<dbReference type="Proteomes" id="UP000320390">
    <property type="component" value="Chromosome"/>
</dbReference>
<sequence>MTILSTFSIDSVLSPSGDSFDSDREGLRDALSTGDPTARKQVFDFANRYWATVATEAWNEGERSSEIMEICLDVKRLCEWVYETSREESEERYDTGGAVTTSGMMLYVLGDTDGAIERFREIIRRPVNSYFHESTFEKLISVLIKDDRADEAMVEVEQLLESYPHNDFGARVKEAYAHEMGSGGSAGGGGTKIDAETYGKVTTALSEQFSRDIETLSAQGLPPAELQVRMGDAQKAFQSAMELLSRLL</sequence>
<dbReference type="InterPro" id="IPR011990">
    <property type="entry name" value="TPR-like_helical_dom_sf"/>
</dbReference>
<proteinExistence type="predicted"/>
<accession>A0A518EW15</accession>
<reference evidence="1 2" key="1">
    <citation type="submission" date="2019-02" db="EMBL/GenBank/DDBJ databases">
        <title>Deep-cultivation of Planctomycetes and their phenomic and genomic characterization uncovers novel biology.</title>
        <authorList>
            <person name="Wiegand S."/>
            <person name="Jogler M."/>
            <person name="Boedeker C."/>
            <person name="Pinto D."/>
            <person name="Vollmers J."/>
            <person name="Rivas-Marin E."/>
            <person name="Kohn T."/>
            <person name="Peeters S.H."/>
            <person name="Heuer A."/>
            <person name="Rast P."/>
            <person name="Oberbeckmann S."/>
            <person name="Bunk B."/>
            <person name="Jeske O."/>
            <person name="Meyerdierks A."/>
            <person name="Storesund J.E."/>
            <person name="Kallscheuer N."/>
            <person name="Luecker S."/>
            <person name="Lage O.M."/>
            <person name="Pohl T."/>
            <person name="Merkel B.J."/>
            <person name="Hornburger P."/>
            <person name="Mueller R.-W."/>
            <person name="Bruemmer F."/>
            <person name="Labrenz M."/>
            <person name="Spormann A.M."/>
            <person name="Op den Camp H."/>
            <person name="Overmann J."/>
            <person name="Amann R."/>
            <person name="Jetten M.S.M."/>
            <person name="Mascher T."/>
            <person name="Medema M.H."/>
            <person name="Devos D.P."/>
            <person name="Kaster A.-K."/>
            <person name="Ovreas L."/>
            <person name="Rohde M."/>
            <person name="Galperin M.Y."/>
            <person name="Jogler C."/>
        </authorList>
    </citation>
    <scope>NUCLEOTIDE SEQUENCE [LARGE SCALE GENOMIC DNA]</scope>
    <source>
        <strain evidence="1 2">Poly30</strain>
    </source>
</reference>
<name>A0A518EW15_9BACT</name>
<dbReference type="EMBL" id="CP036434">
    <property type="protein sequence ID" value="QDV08283.1"/>
    <property type="molecule type" value="Genomic_DNA"/>
</dbReference>
<evidence type="ECO:0000313" key="2">
    <source>
        <dbReference type="Proteomes" id="UP000320390"/>
    </source>
</evidence>